<evidence type="ECO:0000313" key="1">
    <source>
        <dbReference type="EMBL" id="KAK9296910.1"/>
    </source>
</evidence>
<organism evidence="1 2">
    <name type="scientific">Tetragonisca angustula</name>
    <dbReference type="NCBI Taxonomy" id="166442"/>
    <lineage>
        <taxon>Eukaryota</taxon>
        <taxon>Metazoa</taxon>
        <taxon>Ecdysozoa</taxon>
        <taxon>Arthropoda</taxon>
        <taxon>Hexapoda</taxon>
        <taxon>Insecta</taxon>
        <taxon>Pterygota</taxon>
        <taxon>Neoptera</taxon>
        <taxon>Endopterygota</taxon>
        <taxon>Hymenoptera</taxon>
        <taxon>Apocrita</taxon>
        <taxon>Aculeata</taxon>
        <taxon>Apoidea</taxon>
        <taxon>Anthophila</taxon>
        <taxon>Apidae</taxon>
        <taxon>Tetragonisca</taxon>
    </lineage>
</organism>
<sequence length="81" mass="9418">MSQMENQLQCYLNSRTLTKPTEIKIPKWKLAKVSQKTIRPNPKPLTPMLQNKNSPYPKIKPLFCNLLMVLPLKNTPEQLQT</sequence>
<accession>A0AAW0ZGS8</accession>
<keyword evidence="2" id="KW-1185">Reference proteome</keyword>
<evidence type="ECO:0000313" key="2">
    <source>
        <dbReference type="Proteomes" id="UP001432146"/>
    </source>
</evidence>
<dbReference type="Proteomes" id="UP001432146">
    <property type="component" value="Unassembled WGS sequence"/>
</dbReference>
<reference evidence="1 2" key="1">
    <citation type="submission" date="2024-05" db="EMBL/GenBank/DDBJ databases">
        <title>The nuclear and mitochondrial genome assemblies of Tetragonisca angustula (Apidae: Meliponini), a tiny yet remarkable pollinator in the Neotropics.</title>
        <authorList>
            <person name="Ferrari R."/>
            <person name="Ricardo P.C."/>
            <person name="Dias F.C."/>
            <person name="Araujo N.S."/>
            <person name="Soares D.O."/>
            <person name="Zhou Q.-S."/>
            <person name="Zhu C.-D."/>
            <person name="Coutinho L."/>
            <person name="Airas M.C."/>
            <person name="Batista T.M."/>
        </authorList>
    </citation>
    <scope>NUCLEOTIDE SEQUENCE [LARGE SCALE GENOMIC DNA]</scope>
    <source>
        <strain evidence="1">ASF017062</strain>
        <tissue evidence="1">Abdomen</tissue>
    </source>
</reference>
<gene>
    <name evidence="1" type="ORF">QLX08_009220</name>
</gene>
<name>A0AAW0ZGS8_9HYME</name>
<comment type="caution">
    <text evidence="1">The sequence shown here is derived from an EMBL/GenBank/DDBJ whole genome shotgun (WGS) entry which is preliminary data.</text>
</comment>
<dbReference type="EMBL" id="JAWNGG020000201">
    <property type="protein sequence ID" value="KAK9296910.1"/>
    <property type="molecule type" value="Genomic_DNA"/>
</dbReference>
<proteinExistence type="predicted"/>
<protein>
    <submittedName>
        <fullName evidence="1">Uncharacterized protein</fullName>
    </submittedName>
</protein>
<dbReference type="AlphaFoldDB" id="A0AAW0ZGS8"/>